<keyword evidence="3" id="KW-1185">Reference proteome</keyword>
<proteinExistence type="predicted"/>
<dbReference type="SUPFAM" id="SSF47413">
    <property type="entry name" value="lambda repressor-like DNA-binding domains"/>
    <property type="match status" value="1"/>
</dbReference>
<dbReference type="STRING" id="1324314.BVG16_01660"/>
<sequence>MANEAMSMRRLRQWRREQGLCAQCGNHQSEKYLCVRCEERRMMNRWTIEQQREERGECTKCGKPLNGNVSCPDCYSKYPLRKLKTWRVMNKRLYESLDQAKISIPELADALGFQARTVERWIFEGSTPNRANAQKVAQFFEKPANYFFKEYADHGNEN</sequence>
<dbReference type="PROSITE" id="PS50943">
    <property type="entry name" value="HTH_CROC1"/>
    <property type="match status" value="1"/>
</dbReference>
<accession>A0A1T2XN06</accession>
<dbReference type="InterPro" id="IPR010982">
    <property type="entry name" value="Lambda_DNA-bd_dom_sf"/>
</dbReference>
<protein>
    <recommendedName>
        <fullName evidence="1">HTH cro/C1-type domain-containing protein</fullName>
    </recommendedName>
</protein>
<dbReference type="Proteomes" id="UP000190188">
    <property type="component" value="Unassembled WGS sequence"/>
</dbReference>
<dbReference type="RefSeq" id="WP_144027260.1">
    <property type="nucleotide sequence ID" value="NZ_MSZX01000001.1"/>
</dbReference>
<dbReference type="EMBL" id="MSZX01000001">
    <property type="protein sequence ID" value="OPA81073.1"/>
    <property type="molecule type" value="Genomic_DNA"/>
</dbReference>
<dbReference type="InterPro" id="IPR001387">
    <property type="entry name" value="Cro/C1-type_HTH"/>
</dbReference>
<evidence type="ECO:0000313" key="3">
    <source>
        <dbReference type="Proteomes" id="UP000190188"/>
    </source>
</evidence>
<dbReference type="CDD" id="cd00093">
    <property type="entry name" value="HTH_XRE"/>
    <property type="match status" value="1"/>
</dbReference>
<dbReference type="AlphaFoldDB" id="A0A1T2XN06"/>
<reference evidence="2 3" key="1">
    <citation type="submission" date="2017-01" db="EMBL/GenBank/DDBJ databases">
        <title>Genome analysis of Paenibacillus selenitrireducens ES3-24.</title>
        <authorList>
            <person name="Xu D."/>
            <person name="Yao R."/>
            <person name="Zheng S."/>
        </authorList>
    </citation>
    <scope>NUCLEOTIDE SEQUENCE [LARGE SCALE GENOMIC DNA]</scope>
    <source>
        <strain evidence="2 3">ES3-24</strain>
    </source>
</reference>
<evidence type="ECO:0000313" key="2">
    <source>
        <dbReference type="EMBL" id="OPA81073.1"/>
    </source>
</evidence>
<comment type="caution">
    <text evidence="2">The sequence shown here is derived from an EMBL/GenBank/DDBJ whole genome shotgun (WGS) entry which is preliminary data.</text>
</comment>
<feature type="domain" description="HTH cro/C1-type" evidence="1">
    <location>
        <begin position="93"/>
        <end position="147"/>
    </location>
</feature>
<organism evidence="2 3">
    <name type="scientific">Paenibacillus selenitireducens</name>
    <dbReference type="NCBI Taxonomy" id="1324314"/>
    <lineage>
        <taxon>Bacteria</taxon>
        <taxon>Bacillati</taxon>
        <taxon>Bacillota</taxon>
        <taxon>Bacilli</taxon>
        <taxon>Bacillales</taxon>
        <taxon>Paenibacillaceae</taxon>
        <taxon>Paenibacillus</taxon>
    </lineage>
</organism>
<evidence type="ECO:0000259" key="1">
    <source>
        <dbReference type="PROSITE" id="PS50943"/>
    </source>
</evidence>
<dbReference type="Gene3D" id="1.10.260.40">
    <property type="entry name" value="lambda repressor-like DNA-binding domains"/>
    <property type="match status" value="1"/>
</dbReference>
<gene>
    <name evidence="2" type="ORF">BVG16_01660</name>
</gene>
<name>A0A1T2XN06_9BACL</name>
<dbReference type="SMART" id="SM00530">
    <property type="entry name" value="HTH_XRE"/>
    <property type="match status" value="1"/>
</dbReference>
<dbReference type="GO" id="GO:0003677">
    <property type="term" value="F:DNA binding"/>
    <property type="evidence" value="ECO:0007669"/>
    <property type="project" value="InterPro"/>
</dbReference>
<dbReference type="OrthoDB" id="2601850at2"/>